<dbReference type="AlphaFoldDB" id="A0A2P5CBX4"/>
<dbReference type="Proteomes" id="UP000237000">
    <property type="component" value="Unassembled WGS sequence"/>
</dbReference>
<accession>A0A2P5CBX4</accession>
<dbReference type="InParanoid" id="A0A2P5CBX4"/>
<dbReference type="EMBL" id="JXTC01000385">
    <property type="protein sequence ID" value="PON58495.1"/>
    <property type="molecule type" value="Genomic_DNA"/>
</dbReference>
<keyword evidence="2" id="KW-1185">Reference proteome</keyword>
<evidence type="ECO:0000313" key="2">
    <source>
        <dbReference type="Proteomes" id="UP000237000"/>
    </source>
</evidence>
<organism evidence="1 2">
    <name type="scientific">Trema orientale</name>
    <name type="common">Charcoal tree</name>
    <name type="synonym">Celtis orientalis</name>
    <dbReference type="NCBI Taxonomy" id="63057"/>
    <lineage>
        <taxon>Eukaryota</taxon>
        <taxon>Viridiplantae</taxon>
        <taxon>Streptophyta</taxon>
        <taxon>Embryophyta</taxon>
        <taxon>Tracheophyta</taxon>
        <taxon>Spermatophyta</taxon>
        <taxon>Magnoliopsida</taxon>
        <taxon>eudicotyledons</taxon>
        <taxon>Gunneridae</taxon>
        <taxon>Pentapetalae</taxon>
        <taxon>rosids</taxon>
        <taxon>fabids</taxon>
        <taxon>Rosales</taxon>
        <taxon>Cannabaceae</taxon>
        <taxon>Trema</taxon>
    </lineage>
</organism>
<protein>
    <submittedName>
        <fullName evidence="1">Uncharacterized protein</fullName>
    </submittedName>
</protein>
<evidence type="ECO:0000313" key="1">
    <source>
        <dbReference type="EMBL" id="PON58495.1"/>
    </source>
</evidence>
<gene>
    <name evidence="1" type="ORF">TorRG33x02_290930</name>
</gene>
<proteinExistence type="predicted"/>
<sequence length="107" mass="12164">MESMRRESSLREVDLRCAIVRIQDSEIERSCHRAEKLQEIQLDRAGAEEIASKIVTSKCRNPLRPPDGVIGAIKLDRDGNVERGGERRVGISLLQLSKRCHGDGWRR</sequence>
<name>A0A2P5CBX4_TREOI</name>
<comment type="caution">
    <text evidence="1">The sequence shown here is derived from an EMBL/GenBank/DDBJ whole genome shotgun (WGS) entry which is preliminary data.</text>
</comment>
<reference evidence="2" key="1">
    <citation type="submission" date="2016-06" db="EMBL/GenBank/DDBJ databases">
        <title>Parallel loss of symbiosis genes in relatives of nitrogen-fixing non-legume Parasponia.</title>
        <authorList>
            <person name="Van Velzen R."/>
            <person name="Holmer R."/>
            <person name="Bu F."/>
            <person name="Rutten L."/>
            <person name="Van Zeijl A."/>
            <person name="Liu W."/>
            <person name="Santuari L."/>
            <person name="Cao Q."/>
            <person name="Sharma T."/>
            <person name="Shen D."/>
            <person name="Roswanjaya Y."/>
            <person name="Wardhani T."/>
            <person name="Kalhor M.S."/>
            <person name="Jansen J."/>
            <person name="Van den Hoogen J."/>
            <person name="Gungor B."/>
            <person name="Hartog M."/>
            <person name="Hontelez J."/>
            <person name="Verver J."/>
            <person name="Yang W.-C."/>
            <person name="Schijlen E."/>
            <person name="Repin R."/>
            <person name="Schilthuizen M."/>
            <person name="Schranz E."/>
            <person name="Heidstra R."/>
            <person name="Miyata K."/>
            <person name="Fedorova E."/>
            <person name="Kohlen W."/>
            <person name="Bisseling T."/>
            <person name="Smit S."/>
            <person name="Geurts R."/>
        </authorList>
    </citation>
    <scope>NUCLEOTIDE SEQUENCE [LARGE SCALE GENOMIC DNA]</scope>
    <source>
        <strain evidence="2">cv. RG33-2</strain>
    </source>
</reference>